<proteinExistence type="predicted"/>
<sequence length="70" mass="7819">MKKISRTKLKMIKGAQMNGCGRCSTSGNYGDGPEYTYSCMSFWGLSPECRNCVDVSADCYGPDYSDFYSR</sequence>
<accession>A0A1B8ZGE1</accession>
<dbReference type="AlphaFoldDB" id="A0A1B8ZGE1"/>
<comment type="caution">
    <text evidence="1">The sequence shown here is derived from an EMBL/GenBank/DDBJ whole genome shotgun (WGS) entry which is preliminary data.</text>
</comment>
<evidence type="ECO:0000313" key="2">
    <source>
        <dbReference type="Proteomes" id="UP000092651"/>
    </source>
</evidence>
<dbReference type="Proteomes" id="UP000092651">
    <property type="component" value="Unassembled WGS sequence"/>
</dbReference>
<organism evidence="1 2">
    <name type="scientific">Chryseobacterium artocarpi</name>
    <dbReference type="NCBI Taxonomy" id="1414727"/>
    <lineage>
        <taxon>Bacteria</taxon>
        <taxon>Pseudomonadati</taxon>
        <taxon>Bacteroidota</taxon>
        <taxon>Flavobacteriia</taxon>
        <taxon>Flavobacteriales</taxon>
        <taxon>Weeksellaceae</taxon>
        <taxon>Chryseobacterium group</taxon>
        <taxon>Chryseobacterium</taxon>
    </lineage>
</organism>
<protein>
    <submittedName>
        <fullName evidence="1">Uncharacterized protein</fullName>
    </submittedName>
</protein>
<reference evidence="1 2" key="1">
    <citation type="submission" date="2016-07" db="EMBL/GenBank/DDBJ databases">
        <authorList>
            <person name="Jeong J.-J."/>
            <person name="Kim D.W."/>
            <person name="Sang M.K."/>
            <person name="Choi I.-G."/>
            <person name="Kim K.D."/>
        </authorList>
    </citation>
    <scope>NUCLEOTIDE SEQUENCE [LARGE SCALE GENOMIC DNA]</scope>
    <source>
        <strain evidence="1 2">UTM-3</strain>
    </source>
</reference>
<gene>
    <name evidence="1" type="ORF">BBI01_12045</name>
</gene>
<keyword evidence="2" id="KW-1185">Reference proteome</keyword>
<evidence type="ECO:0000313" key="1">
    <source>
        <dbReference type="EMBL" id="OCA70672.1"/>
    </source>
</evidence>
<dbReference type="RefSeq" id="WP_065395081.1">
    <property type="nucleotide sequence ID" value="NZ_JBOFOB010000368.1"/>
</dbReference>
<dbReference type="OrthoDB" id="1264886at2"/>
<dbReference type="EMBL" id="MAYH01000034">
    <property type="protein sequence ID" value="OCA70672.1"/>
    <property type="molecule type" value="Genomic_DNA"/>
</dbReference>
<name>A0A1B8ZGE1_9FLAO</name>